<keyword evidence="4 7" id="KW-0732">Signal</keyword>
<dbReference type="PANTHER" id="PTHR34296:SF2">
    <property type="entry name" value="ABC TRANSPORTER GUANOSINE-BINDING PROTEIN NUPN"/>
    <property type="match status" value="1"/>
</dbReference>
<keyword evidence="3" id="KW-1003">Cell membrane</keyword>
<reference evidence="9 10" key="1">
    <citation type="submission" date="2019-06" db="EMBL/GenBank/DDBJ databases">
        <title>New taxonomy in bacterial strain CC-CFT640, isolated from vineyard.</title>
        <authorList>
            <person name="Lin S.-Y."/>
            <person name="Tsai C.-F."/>
            <person name="Young C.-C."/>
        </authorList>
    </citation>
    <scope>NUCLEOTIDE SEQUENCE [LARGE SCALE GENOMIC DNA]</scope>
    <source>
        <strain evidence="9 10">CC-CFT640</strain>
    </source>
</reference>
<feature type="signal peptide" evidence="7">
    <location>
        <begin position="1"/>
        <end position="30"/>
    </location>
</feature>
<dbReference type="RefSeq" id="WP_147852475.1">
    <property type="nucleotide sequence ID" value="NZ_VDUZ01000085.1"/>
</dbReference>
<dbReference type="OrthoDB" id="9784230at2"/>
<evidence type="ECO:0000313" key="10">
    <source>
        <dbReference type="Proteomes" id="UP000321638"/>
    </source>
</evidence>
<keyword evidence="6" id="KW-0449">Lipoprotein</keyword>
<dbReference type="Proteomes" id="UP000321638">
    <property type="component" value="Unassembled WGS sequence"/>
</dbReference>
<dbReference type="Gene3D" id="3.40.50.2300">
    <property type="match status" value="2"/>
</dbReference>
<comment type="subcellular location">
    <subcellularLocation>
        <location evidence="1">Cell membrane</location>
        <topology evidence="1">Lipid-anchor</topology>
    </subcellularLocation>
</comment>
<evidence type="ECO:0000256" key="7">
    <source>
        <dbReference type="SAM" id="SignalP"/>
    </source>
</evidence>
<evidence type="ECO:0000256" key="1">
    <source>
        <dbReference type="ARBA" id="ARBA00004193"/>
    </source>
</evidence>
<evidence type="ECO:0000256" key="3">
    <source>
        <dbReference type="ARBA" id="ARBA00022475"/>
    </source>
</evidence>
<name>A0A5C8P8N9_9HYPH</name>
<dbReference type="Pfam" id="PF02608">
    <property type="entry name" value="Bmp"/>
    <property type="match status" value="1"/>
</dbReference>
<accession>A0A5C8P8N9</accession>
<comment type="caution">
    <text evidence="9">The sequence shown here is derived from an EMBL/GenBank/DDBJ whole genome shotgun (WGS) entry which is preliminary data.</text>
</comment>
<dbReference type="GO" id="GO:0005886">
    <property type="term" value="C:plasma membrane"/>
    <property type="evidence" value="ECO:0007669"/>
    <property type="project" value="UniProtKB-SubCell"/>
</dbReference>
<keyword evidence="5" id="KW-0472">Membrane</keyword>
<evidence type="ECO:0000256" key="2">
    <source>
        <dbReference type="ARBA" id="ARBA00008610"/>
    </source>
</evidence>
<keyword evidence="10" id="KW-1185">Reference proteome</keyword>
<evidence type="ECO:0000256" key="4">
    <source>
        <dbReference type="ARBA" id="ARBA00022729"/>
    </source>
</evidence>
<dbReference type="InterPro" id="IPR050957">
    <property type="entry name" value="BMP_lipoprotein"/>
</dbReference>
<proteinExistence type="inferred from homology"/>
<feature type="chain" id="PRO_5022736890" evidence="7">
    <location>
        <begin position="31"/>
        <end position="340"/>
    </location>
</feature>
<evidence type="ECO:0000313" key="9">
    <source>
        <dbReference type="EMBL" id="TXL69384.1"/>
    </source>
</evidence>
<feature type="domain" description="ABC transporter substrate-binding protein PnrA-like" evidence="8">
    <location>
        <begin position="38"/>
        <end position="318"/>
    </location>
</feature>
<organism evidence="9 10">
    <name type="scientific">Vineibacter terrae</name>
    <dbReference type="NCBI Taxonomy" id="2586908"/>
    <lineage>
        <taxon>Bacteria</taxon>
        <taxon>Pseudomonadati</taxon>
        <taxon>Pseudomonadota</taxon>
        <taxon>Alphaproteobacteria</taxon>
        <taxon>Hyphomicrobiales</taxon>
        <taxon>Vineibacter</taxon>
    </lineage>
</organism>
<sequence>MPQRRRHRRSHVLALLTALPLATASLAAHAADPAPAVVYSVGEKFDGSFNEAAFRGAERFKSETGIAYRDFVVTNEAQLEQAHRRFAQSGSDPIVGVGFLQTSAVTAVARQFPKVRFTVIDTVVDLPNVRSVLFKEHEGSFLVGVAAALASKSGTIGFVGGMDIPLIRKFVCGYAQGARYARPGTTVIQNMTGNTPAAWTDPGRGAELAKGQFERGVDVIYAAAGTTGLGVLQAAKDRGKLAIGVDSNQNGVHPGSVLTSMVKRVDLATYETFTAAKAGTWSAGVRVLGLKEGGVDWALDQNNAALITDAIKAKVEQAKADIVSGKITVHDYMSSNSCPQ</sequence>
<dbReference type="AlphaFoldDB" id="A0A5C8P8N9"/>
<evidence type="ECO:0000256" key="6">
    <source>
        <dbReference type="ARBA" id="ARBA00023288"/>
    </source>
</evidence>
<evidence type="ECO:0000259" key="8">
    <source>
        <dbReference type="Pfam" id="PF02608"/>
    </source>
</evidence>
<evidence type="ECO:0000256" key="5">
    <source>
        <dbReference type="ARBA" id="ARBA00023136"/>
    </source>
</evidence>
<dbReference type="InterPro" id="IPR028082">
    <property type="entry name" value="Peripla_BP_I"/>
</dbReference>
<comment type="similarity">
    <text evidence="2">Belongs to the BMP lipoprotein family.</text>
</comment>
<dbReference type="EMBL" id="VDUZ01000085">
    <property type="protein sequence ID" value="TXL69384.1"/>
    <property type="molecule type" value="Genomic_DNA"/>
</dbReference>
<dbReference type="SUPFAM" id="SSF53822">
    <property type="entry name" value="Periplasmic binding protein-like I"/>
    <property type="match status" value="1"/>
</dbReference>
<dbReference type="CDD" id="cd06354">
    <property type="entry name" value="PBP1_PrnA-like"/>
    <property type="match status" value="1"/>
</dbReference>
<dbReference type="InterPro" id="IPR003760">
    <property type="entry name" value="PnrA-like"/>
</dbReference>
<gene>
    <name evidence="9" type="ORF">FHP25_39235</name>
</gene>
<dbReference type="PANTHER" id="PTHR34296">
    <property type="entry name" value="TRANSCRIPTIONAL ACTIVATOR PROTEIN MED"/>
    <property type="match status" value="1"/>
</dbReference>
<protein>
    <submittedName>
        <fullName evidence="9">BMP family ABC transporter substrate-binding protein</fullName>
    </submittedName>
</protein>